<dbReference type="SUPFAM" id="SSF52540">
    <property type="entry name" value="P-loop containing nucleoside triphosphate hydrolases"/>
    <property type="match status" value="1"/>
</dbReference>
<dbReference type="Pfam" id="PF01061">
    <property type="entry name" value="ABC2_membrane"/>
    <property type="match status" value="1"/>
</dbReference>
<evidence type="ECO:0000256" key="4">
    <source>
        <dbReference type="ARBA" id="ARBA00022692"/>
    </source>
</evidence>
<dbReference type="GO" id="GO:0016887">
    <property type="term" value="F:ATP hydrolysis activity"/>
    <property type="evidence" value="ECO:0007669"/>
    <property type="project" value="InterPro"/>
</dbReference>
<evidence type="ECO:0000256" key="5">
    <source>
        <dbReference type="ARBA" id="ARBA00022741"/>
    </source>
</evidence>
<feature type="transmembrane region" description="Helical" evidence="9">
    <location>
        <begin position="579"/>
        <end position="600"/>
    </location>
</feature>
<comment type="subcellular location">
    <subcellularLocation>
        <location evidence="1">Membrane</location>
        <topology evidence="1">Multi-pass membrane protein</topology>
    </subcellularLocation>
</comment>
<dbReference type="OrthoDB" id="66620at2759"/>
<dbReference type="CDD" id="cd03213">
    <property type="entry name" value="ABCG_EPDR"/>
    <property type="match status" value="1"/>
</dbReference>
<keyword evidence="7 9" id="KW-1133">Transmembrane helix</keyword>
<feature type="transmembrane region" description="Helical" evidence="9">
    <location>
        <begin position="607"/>
        <end position="629"/>
    </location>
</feature>
<dbReference type="EMBL" id="CAJNON010001266">
    <property type="protein sequence ID" value="CAF1446455.1"/>
    <property type="molecule type" value="Genomic_DNA"/>
</dbReference>
<dbReference type="Pfam" id="PF19055">
    <property type="entry name" value="ABC2_membrane_7"/>
    <property type="match status" value="1"/>
</dbReference>
<keyword evidence="6" id="KW-0067">ATP-binding</keyword>
<organism evidence="11 12">
    <name type="scientific">Adineta steineri</name>
    <dbReference type="NCBI Taxonomy" id="433720"/>
    <lineage>
        <taxon>Eukaryota</taxon>
        <taxon>Metazoa</taxon>
        <taxon>Spiralia</taxon>
        <taxon>Gnathifera</taxon>
        <taxon>Rotifera</taxon>
        <taxon>Eurotatoria</taxon>
        <taxon>Bdelloidea</taxon>
        <taxon>Adinetida</taxon>
        <taxon>Adinetidae</taxon>
        <taxon>Adineta</taxon>
    </lineage>
</organism>
<proteinExistence type="inferred from homology"/>
<dbReference type="InterPro" id="IPR027417">
    <property type="entry name" value="P-loop_NTPase"/>
</dbReference>
<dbReference type="SMART" id="SM00382">
    <property type="entry name" value="AAA"/>
    <property type="match status" value="1"/>
</dbReference>
<keyword evidence="4 9" id="KW-0812">Transmembrane</keyword>
<keyword evidence="5" id="KW-0547">Nucleotide-binding</keyword>
<name>A0A815PA39_9BILA</name>
<gene>
    <name evidence="11" type="ORF">VCS650_LOCUS39209</name>
</gene>
<dbReference type="PROSITE" id="PS50893">
    <property type="entry name" value="ABC_TRANSPORTER_2"/>
    <property type="match status" value="1"/>
</dbReference>
<evidence type="ECO:0000259" key="10">
    <source>
        <dbReference type="PROSITE" id="PS50893"/>
    </source>
</evidence>
<evidence type="ECO:0000256" key="8">
    <source>
        <dbReference type="ARBA" id="ARBA00023136"/>
    </source>
</evidence>
<dbReference type="GO" id="GO:0008514">
    <property type="term" value="F:organic anion transmembrane transporter activity"/>
    <property type="evidence" value="ECO:0007669"/>
    <property type="project" value="UniProtKB-ARBA"/>
</dbReference>
<dbReference type="PANTHER" id="PTHR48041">
    <property type="entry name" value="ABC TRANSPORTER G FAMILY MEMBER 28"/>
    <property type="match status" value="1"/>
</dbReference>
<feature type="transmembrane region" description="Helical" evidence="9">
    <location>
        <begin position="698"/>
        <end position="717"/>
    </location>
</feature>
<dbReference type="InterPro" id="IPR003439">
    <property type="entry name" value="ABC_transporter-like_ATP-bd"/>
</dbReference>
<protein>
    <recommendedName>
        <fullName evidence="10">ABC transporter domain-containing protein</fullName>
    </recommendedName>
</protein>
<dbReference type="Proteomes" id="UP000663891">
    <property type="component" value="Unassembled WGS sequence"/>
</dbReference>
<accession>A0A815PA39</accession>
<dbReference type="InterPro" id="IPR043926">
    <property type="entry name" value="ABCG_dom"/>
</dbReference>
<dbReference type="GO" id="GO:0016324">
    <property type="term" value="C:apical plasma membrane"/>
    <property type="evidence" value="ECO:0007669"/>
    <property type="project" value="UniProtKB-ARBA"/>
</dbReference>
<keyword evidence="3" id="KW-0813">Transport</keyword>
<evidence type="ECO:0000256" key="1">
    <source>
        <dbReference type="ARBA" id="ARBA00004141"/>
    </source>
</evidence>
<reference evidence="11" key="1">
    <citation type="submission" date="2021-02" db="EMBL/GenBank/DDBJ databases">
        <authorList>
            <person name="Nowell W R."/>
        </authorList>
    </citation>
    <scope>NUCLEOTIDE SEQUENCE</scope>
</reference>
<dbReference type="AlphaFoldDB" id="A0A815PA39"/>
<evidence type="ECO:0000313" key="12">
    <source>
        <dbReference type="Proteomes" id="UP000663891"/>
    </source>
</evidence>
<evidence type="ECO:0000256" key="7">
    <source>
        <dbReference type="ARBA" id="ARBA00022989"/>
    </source>
</evidence>
<dbReference type="Gene3D" id="3.40.50.300">
    <property type="entry name" value="P-loop containing nucleotide triphosphate hydrolases"/>
    <property type="match status" value="1"/>
</dbReference>
<comment type="similarity">
    <text evidence="2">Belongs to the ABC transporter superfamily. ABCG family. Eye pigment precursor importer (TC 3.A.1.204) subfamily.</text>
</comment>
<comment type="caution">
    <text evidence="11">The sequence shown here is derived from an EMBL/GenBank/DDBJ whole genome shotgun (WGS) entry which is preliminary data.</text>
</comment>
<keyword evidence="8 9" id="KW-0472">Membrane</keyword>
<dbReference type="GO" id="GO:0140359">
    <property type="term" value="F:ABC-type transporter activity"/>
    <property type="evidence" value="ECO:0007669"/>
    <property type="project" value="InterPro"/>
</dbReference>
<dbReference type="InterPro" id="IPR013525">
    <property type="entry name" value="ABC2_TM"/>
</dbReference>
<evidence type="ECO:0000256" key="6">
    <source>
        <dbReference type="ARBA" id="ARBA00022840"/>
    </source>
</evidence>
<dbReference type="GO" id="GO:0005524">
    <property type="term" value="F:ATP binding"/>
    <property type="evidence" value="ECO:0007669"/>
    <property type="project" value="UniProtKB-KW"/>
</dbReference>
<feature type="transmembrane region" description="Helical" evidence="9">
    <location>
        <begin position="465"/>
        <end position="488"/>
    </location>
</feature>
<dbReference type="GO" id="GO:0015562">
    <property type="term" value="F:efflux transmembrane transporter activity"/>
    <property type="evidence" value="ECO:0007669"/>
    <property type="project" value="UniProtKB-ARBA"/>
</dbReference>
<dbReference type="PANTHER" id="PTHR48041:SF116">
    <property type="entry name" value="PROTEIN BROWN"/>
    <property type="match status" value="1"/>
</dbReference>
<dbReference type="FunFam" id="3.40.50.300:FF:000622">
    <property type="entry name" value="ATP-binding cassette sub-family G member 2"/>
    <property type="match status" value="1"/>
</dbReference>
<dbReference type="InterPro" id="IPR050352">
    <property type="entry name" value="ABCG_transporters"/>
</dbReference>
<dbReference type="Pfam" id="PF00005">
    <property type="entry name" value="ABC_tran"/>
    <property type="match status" value="1"/>
</dbReference>
<feature type="transmembrane region" description="Helical" evidence="9">
    <location>
        <begin position="543"/>
        <end position="567"/>
    </location>
</feature>
<sequence length="723" mass="82170">MTQSTIVSLPQVNIHDNQDKIHIDNQSSFHNSLKNSNAPSKNTISFRNIKYVLGNEFIYDLREFWCVSPLKSKTKPKPILDDITGIFKSGMNAIMGPTGCGKSTLIDVLTGRKDSKGLSGDIFLDGLPISSLFKYISGYVVQDDILCGTLTVTENIMFSLNTRLRTRMSKKERQDRVEEVIEDLGLTECADTRIGTEFIRGVSGGERKRTCIGMELVLAPKILFLDEPTTGLDATTAQKVIELLKRMSKSGRTIILSIHQPRFSIFNLFDQVVLMCKGKIVYNDSPENVLPYFRKQGFERDLNDNPADFLLDILLKANQHGPEGEKKLADLVRHYQRTKIFQHIPFEIDQKIRISSFNMANNKNKIAKKSIFKELYYISKRTVMNTYRNPLLFLSQIVVAVFVGLLIGLVFFNMAKTIRNEINQQIRIASFNMANNKHKIAKKSIFKELYYISKRTVMNTYRNPLLFLSQIVVAVFVGLLIGLVFFNMAKTVDPGIQNRLGAIFMIVSSKILSTVTAIEPLVKERPLFIHEVVSGYYRVPTFFVAKLICDILPLRIIPSIIYSLIVYFMTGLQRTATKFFIFLLTIFLCSLFGSAICFFFSALIPMFAVALVIVVLIFVVMMIFSGFIVDLGSLYSWIGWLKWLSAFRYASNLLTINEFRDITFCLANMTSICPTNGTDILKSKQIDYGSDWDQWKDVLALGAMAVAFFVFAFIQLIRMKKTK</sequence>
<evidence type="ECO:0000256" key="2">
    <source>
        <dbReference type="ARBA" id="ARBA00005814"/>
    </source>
</evidence>
<evidence type="ECO:0000256" key="9">
    <source>
        <dbReference type="SAM" id="Phobius"/>
    </source>
</evidence>
<evidence type="ECO:0000313" key="11">
    <source>
        <dbReference type="EMBL" id="CAF1446455.1"/>
    </source>
</evidence>
<evidence type="ECO:0000256" key="3">
    <source>
        <dbReference type="ARBA" id="ARBA00022448"/>
    </source>
</evidence>
<feature type="domain" description="ABC transporter" evidence="10">
    <location>
        <begin position="44"/>
        <end position="302"/>
    </location>
</feature>
<dbReference type="InterPro" id="IPR003593">
    <property type="entry name" value="AAA+_ATPase"/>
</dbReference>
<feature type="transmembrane region" description="Helical" evidence="9">
    <location>
        <begin position="391"/>
        <end position="412"/>
    </location>
</feature>
<feature type="transmembrane region" description="Helical" evidence="9">
    <location>
        <begin position="500"/>
        <end position="522"/>
    </location>
</feature>